<dbReference type="InterPro" id="IPR024165">
    <property type="entry name" value="Kan/Strep_kinase"/>
</dbReference>
<evidence type="ECO:0000256" key="1">
    <source>
        <dbReference type="ARBA" id="ARBA00006219"/>
    </source>
</evidence>
<dbReference type="OrthoDB" id="3806873at2"/>
<evidence type="ECO:0000256" key="9">
    <source>
        <dbReference type="PIRSR" id="PIRSR000706-2"/>
    </source>
</evidence>
<keyword evidence="9" id="KW-0479">Metal-binding</keyword>
<evidence type="ECO:0000256" key="5">
    <source>
        <dbReference type="ARBA" id="ARBA00022840"/>
    </source>
</evidence>
<feature type="active site" description="Proton acceptor" evidence="8">
    <location>
        <position position="187"/>
    </location>
</feature>
<comment type="similarity">
    <text evidence="1 7">Belongs to the aminoglycoside phosphotransferase family.</text>
</comment>
<dbReference type="RefSeq" id="WP_033517615.1">
    <property type="nucleotide sequence ID" value="NZ_CAJPMS010000044.1"/>
</dbReference>
<dbReference type="SUPFAM" id="SSF56112">
    <property type="entry name" value="Protein kinase-like (PK-like)"/>
    <property type="match status" value="1"/>
</dbReference>
<dbReference type="Proteomes" id="UP000029033">
    <property type="component" value="Unassembled WGS sequence"/>
</dbReference>
<dbReference type="eggNOG" id="COG3231">
    <property type="taxonomic scope" value="Bacteria"/>
</dbReference>
<gene>
    <name evidence="11" type="ORF">BSCA_0173</name>
</gene>
<dbReference type="CDD" id="cd05150">
    <property type="entry name" value="APH"/>
    <property type="match status" value="1"/>
</dbReference>
<dbReference type="InterPro" id="IPR011009">
    <property type="entry name" value="Kinase-like_dom_sf"/>
</dbReference>
<keyword evidence="2 7" id="KW-0808">Transferase</keyword>
<evidence type="ECO:0000313" key="11">
    <source>
        <dbReference type="EMBL" id="KFI93683.1"/>
    </source>
</evidence>
<keyword evidence="4 7" id="KW-0418">Kinase</keyword>
<evidence type="ECO:0000256" key="4">
    <source>
        <dbReference type="ARBA" id="ARBA00022777"/>
    </source>
</evidence>
<dbReference type="Pfam" id="PF01636">
    <property type="entry name" value="APH"/>
    <property type="match status" value="1"/>
</dbReference>
<name>A0A087DDT3_9BIFI</name>
<dbReference type="GO" id="GO:0046872">
    <property type="term" value="F:metal ion binding"/>
    <property type="evidence" value="ECO:0007669"/>
    <property type="project" value="UniProtKB-KW"/>
</dbReference>
<keyword evidence="12" id="KW-1185">Reference proteome</keyword>
<dbReference type="EMBL" id="JGZO01000012">
    <property type="protein sequence ID" value="KFI93683.1"/>
    <property type="molecule type" value="Genomic_DNA"/>
</dbReference>
<dbReference type="STRING" id="158787.BSCA_0173"/>
<dbReference type="GeneID" id="85164694"/>
<dbReference type="GO" id="GO:0005524">
    <property type="term" value="F:ATP binding"/>
    <property type="evidence" value="ECO:0007669"/>
    <property type="project" value="UniProtKB-KW"/>
</dbReference>
<evidence type="ECO:0000256" key="3">
    <source>
        <dbReference type="ARBA" id="ARBA00022741"/>
    </source>
</evidence>
<feature type="binding site" evidence="9">
    <location>
        <position position="192"/>
    </location>
    <ligand>
        <name>Mg(2+)</name>
        <dbReference type="ChEBI" id="CHEBI:18420"/>
    </ligand>
</feature>
<dbReference type="Gene3D" id="3.90.1200.10">
    <property type="match status" value="1"/>
</dbReference>
<evidence type="ECO:0000256" key="2">
    <source>
        <dbReference type="ARBA" id="ARBA00022679"/>
    </source>
</evidence>
<sequence length="262" mass="29459">MKRTSVHRDPELFPKEVRRYVADGKLFDSSSSPQATVYYADIEGGYFLKTAHEGALRHEAVMTSYFHGKGLASAVLHYGQWNGCDWLLTARVPGEDCTAAQYLDNPERLATLLGERLHALHELPCADCPVSDLTTSYLTTAERNHGLGRHDLSFYTERYGHADVDDVYGIVKLQGSSLHADVLLHGDYCLPNVILDDWRFGGFVDLDCAGVGDRHVDVFWALWTLRFNLHTDAYGDRFLDAYGRDLIDEERLRTVAAVEVFG</sequence>
<evidence type="ECO:0000259" key="10">
    <source>
        <dbReference type="Pfam" id="PF01636"/>
    </source>
</evidence>
<dbReference type="EC" id="2.7.1.95" evidence="11"/>
<keyword evidence="9" id="KW-0460">Magnesium</keyword>
<evidence type="ECO:0000256" key="6">
    <source>
        <dbReference type="ARBA" id="ARBA00023251"/>
    </source>
</evidence>
<proteinExistence type="inferred from homology"/>
<feature type="domain" description="Aminoglycoside phosphotransferase" evidence="10">
    <location>
        <begin position="37"/>
        <end position="253"/>
    </location>
</feature>
<keyword evidence="6 7" id="KW-0046">Antibiotic resistance</keyword>
<dbReference type="GO" id="GO:0046677">
    <property type="term" value="P:response to antibiotic"/>
    <property type="evidence" value="ECO:0007669"/>
    <property type="project" value="UniProtKB-KW"/>
</dbReference>
<protein>
    <submittedName>
        <fullName evidence="11">Aminoglycoside phosphotransferase</fullName>
        <ecNumber evidence="11">2.7.1.95</ecNumber>
    </submittedName>
</protein>
<accession>A0A087DDT3</accession>
<keyword evidence="5 7" id="KW-0067">ATP-binding</keyword>
<reference evidence="11 12" key="1">
    <citation type="submission" date="2014-03" db="EMBL/GenBank/DDBJ databases">
        <title>Genomics of Bifidobacteria.</title>
        <authorList>
            <person name="Ventura M."/>
            <person name="Milani C."/>
            <person name="Lugli G.A."/>
        </authorList>
    </citation>
    <scope>NUCLEOTIDE SEQUENCE [LARGE SCALE GENOMIC DNA]</scope>
    <source>
        <strain evidence="11 12">LMG 21589</strain>
    </source>
</reference>
<feature type="binding site" evidence="9">
    <location>
        <position position="205"/>
    </location>
    <ligand>
        <name>Mg(2+)</name>
        <dbReference type="ChEBI" id="CHEBI:18420"/>
    </ligand>
</feature>
<evidence type="ECO:0000256" key="7">
    <source>
        <dbReference type="PIRNR" id="PIRNR000706"/>
    </source>
</evidence>
<evidence type="ECO:0000313" key="12">
    <source>
        <dbReference type="Proteomes" id="UP000029033"/>
    </source>
</evidence>
<evidence type="ECO:0000256" key="8">
    <source>
        <dbReference type="PIRSR" id="PIRSR000706-1"/>
    </source>
</evidence>
<dbReference type="GO" id="GO:0008910">
    <property type="term" value="F:kanamycin kinase activity"/>
    <property type="evidence" value="ECO:0007669"/>
    <property type="project" value="UniProtKB-EC"/>
</dbReference>
<organism evidence="11 12">
    <name type="scientific">Bifidobacterium scardovii</name>
    <dbReference type="NCBI Taxonomy" id="158787"/>
    <lineage>
        <taxon>Bacteria</taxon>
        <taxon>Bacillati</taxon>
        <taxon>Actinomycetota</taxon>
        <taxon>Actinomycetes</taxon>
        <taxon>Bifidobacteriales</taxon>
        <taxon>Bifidobacteriaceae</taxon>
        <taxon>Bifidobacterium</taxon>
    </lineage>
</organism>
<dbReference type="AlphaFoldDB" id="A0A087DDT3"/>
<comment type="caution">
    <text evidence="11">The sequence shown here is derived from an EMBL/GenBank/DDBJ whole genome shotgun (WGS) entry which is preliminary data.</text>
</comment>
<dbReference type="Gene3D" id="3.30.200.20">
    <property type="entry name" value="Phosphorylase Kinase, domain 1"/>
    <property type="match status" value="1"/>
</dbReference>
<keyword evidence="3 7" id="KW-0547">Nucleotide-binding</keyword>
<dbReference type="PIRSF" id="PIRSF000706">
    <property type="entry name" value="Kanamycin_kin"/>
    <property type="match status" value="1"/>
</dbReference>
<dbReference type="InterPro" id="IPR002575">
    <property type="entry name" value="Aminoglycoside_PTrfase"/>
</dbReference>